<protein>
    <submittedName>
        <fullName evidence="1">Uncharacterized protein</fullName>
    </submittedName>
</protein>
<gene>
    <name evidence="1" type="ORF">ABMA27_007707</name>
</gene>
<evidence type="ECO:0000313" key="1">
    <source>
        <dbReference type="EMBL" id="KAL0868155.1"/>
    </source>
</evidence>
<organism evidence="1 2">
    <name type="scientific">Loxostege sticticalis</name>
    <name type="common">Beet webworm moth</name>
    <dbReference type="NCBI Taxonomy" id="481309"/>
    <lineage>
        <taxon>Eukaryota</taxon>
        <taxon>Metazoa</taxon>
        <taxon>Ecdysozoa</taxon>
        <taxon>Arthropoda</taxon>
        <taxon>Hexapoda</taxon>
        <taxon>Insecta</taxon>
        <taxon>Pterygota</taxon>
        <taxon>Neoptera</taxon>
        <taxon>Endopterygota</taxon>
        <taxon>Lepidoptera</taxon>
        <taxon>Glossata</taxon>
        <taxon>Ditrysia</taxon>
        <taxon>Pyraloidea</taxon>
        <taxon>Crambidae</taxon>
        <taxon>Pyraustinae</taxon>
        <taxon>Loxostege</taxon>
    </lineage>
</organism>
<proteinExistence type="predicted"/>
<comment type="caution">
    <text evidence="1">The sequence shown here is derived from an EMBL/GenBank/DDBJ whole genome shotgun (WGS) entry which is preliminary data.</text>
</comment>
<sequence length="146" mass="17034">MLFQTIIYLLRVRLAHEGFRTIIFKNGKKHVCCMGAPLKYFFSLSSSSVSESISSGASSVETKERKRATQAHRVCTPCPHDMLKAHKNLGIKWICAGYQRARRTFKSECMMRYRNCQDGTLFVKLSDHRCKNDTYHGKHWFYVYRV</sequence>
<dbReference type="EMBL" id="JBEUOH010000021">
    <property type="protein sequence ID" value="KAL0868155.1"/>
    <property type="molecule type" value="Genomic_DNA"/>
</dbReference>
<accession>A0ABR3HCM7</accession>
<name>A0ABR3HCM7_LOXSC</name>
<evidence type="ECO:0000313" key="2">
    <source>
        <dbReference type="Proteomes" id="UP001549920"/>
    </source>
</evidence>
<dbReference type="Proteomes" id="UP001549920">
    <property type="component" value="Unassembled WGS sequence"/>
</dbReference>
<reference evidence="1 2" key="1">
    <citation type="submission" date="2024-06" db="EMBL/GenBank/DDBJ databases">
        <title>A chromosome-level genome assembly of beet webworm, Loxostege sticticalis.</title>
        <authorList>
            <person name="Zhang Y."/>
        </authorList>
    </citation>
    <scope>NUCLEOTIDE SEQUENCE [LARGE SCALE GENOMIC DNA]</scope>
    <source>
        <strain evidence="1">AQ026</strain>
        <tissue evidence="1">Whole body</tissue>
    </source>
</reference>
<keyword evidence="2" id="KW-1185">Reference proteome</keyword>